<evidence type="ECO:0000313" key="2">
    <source>
        <dbReference type="EMBL" id="KFE66690.1"/>
    </source>
</evidence>
<reference evidence="2 3" key="1">
    <citation type="submission" date="2014-04" db="EMBL/GenBank/DDBJ databases">
        <title>Genome assembly of Hyalangium minutum DSM 14724.</title>
        <authorList>
            <person name="Sharma G."/>
            <person name="Subramanian S."/>
        </authorList>
    </citation>
    <scope>NUCLEOTIDE SEQUENCE [LARGE SCALE GENOMIC DNA]</scope>
    <source>
        <strain evidence="2 3">DSM 14724</strain>
    </source>
</reference>
<dbReference type="AlphaFoldDB" id="A0A085WG77"/>
<proteinExistence type="predicted"/>
<organism evidence="2 3">
    <name type="scientific">Hyalangium minutum</name>
    <dbReference type="NCBI Taxonomy" id="394096"/>
    <lineage>
        <taxon>Bacteria</taxon>
        <taxon>Pseudomonadati</taxon>
        <taxon>Myxococcota</taxon>
        <taxon>Myxococcia</taxon>
        <taxon>Myxococcales</taxon>
        <taxon>Cystobacterineae</taxon>
        <taxon>Archangiaceae</taxon>
        <taxon>Hyalangium</taxon>
    </lineage>
</organism>
<evidence type="ECO:0000256" key="1">
    <source>
        <dbReference type="SAM" id="MobiDB-lite"/>
    </source>
</evidence>
<accession>A0A085WG77</accession>
<comment type="caution">
    <text evidence="2">The sequence shown here is derived from an EMBL/GenBank/DDBJ whole genome shotgun (WGS) entry which is preliminary data.</text>
</comment>
<feature type="region of interest" description="Disordered" evidence="1">
    <location>
        <begin position="1"/>
        <end position="20"/>
    </location>
</feature>
<sequence>MQGHIDALPPSCPDTKAGAPIPERLCAQGELKVIGGPQR</sequence>
<protein>
    <submittedName>
        <fullName evidence="2">Uncharacterized protein</fullName>
    </submittedName>
</protein>
<dbReference type="EMBL" id="JMCB01000009">
    <property type="protein sequence ID" value="KFE66690.1"/>
    <property type="molecule type" value="Genomic_DNA"/>
</dbReference>
<keyword evidence="3" id="KW-1185">Reference proteome</keyword>
<evidence type="ECO:0000313" key="3">
    <source>
        <dbReference type="Proteomes" id="UP000028725"/>
    </source>
</evidence>
<name>A0A085WG77_9BACT</name>
<dbReference type="STRING" id="394096.DB31_8904"/>
<dbReference type="Proteomes" id="UP000028725">
    <property type="component" value="Unassembled WGS sequence"/>
</dbReference>
<gene>
    <name evidence="2" type="ORF">DB31_8904</name>
</gene>